<comment type="subcellular location">
    <subcellularLocation>
        <location evidence="1">Membrane</location>
    </subcellularLocation>
</comment>
<dbReference type="NCBIfam" id="TIGR00706">
    <property type="entry name" value="SppA_dom"/>
    <property type="match status" value="1"/>
</dbReference>
<dbReference type="CDD" id="cd07018">
    <property type="entry name" value="S49_SppA_67K_type"/>
    <property type="match status" value="1"/>
</dbReference>
<evidence type="ECO:0000259" key="8">
    <source>
        <dbReference type="Pfam" id="PF01343"/>
    </source>
</evidence>
<evidence type="ECO:0000256" key="5">
    <source>
        <dbReference type="ARBA" id="ARBA00022825"/>
    </source>
</evidence>
<dbReference type="InterPro" id="IPR029045">
    <property type="entry name" value="ClpP/crotonase-like_dom_sf"/>
</dbReference>
<dbReference type="GO" id="GO:0008236">
    <property type="term" value="F:serine-type peptidase activity"/>
    <property type="evidence" value="ECO:0007669"/>
    <property type="project" value="UniProtKB-KW"/>
</dbReference>
<evidence type="ECO:0000256" key="2">
    <source>
        <dbReference type="ARBA" id="ARBA00008683"/>
    </source>
</evidence>
<dbReference type="Gene3D" id="3.90.226.10">
    <property type="entry name" value="2-enoyl-CoA Hydratase, Chain A, domain 1"/>
    <property type="match status" value="2"/>
</dbReference>
<dbReference type="Pfam" id="PF01343">
    <property type="entry name" value="Peptidase_S49"/>
    <property type="match status" value="2"/>
</dbReference>
<comment type="similarity">
    <text evidence="2">Belongs to the peptidase S49 family.</text>
</comment>
<sequence length="636" mass="70437">MSKADSSNDFFTTLGNELKQVWQDVGNGWRETAVSLRNGVRRLRQTEIEYVVLSISGDMHERDEPPRSFIERQLPLPSPSLSLETLNERLTHIADADNVRGVLFICQGLSVGTATLQNMRRSFERVKEAGKTVVFYTPFLDLRHYFLATAADQIIVPPSTQFEAFGLHFEATFLKDALEKLGVGVDAVQISPYKTAANMLTKADITPEQQEQMDWLLDDLYDQLTAAMANGRSLEQSTMQELMNQVPLSAEAALEAGLIDGIAYQDELAYLLADCSKEDAEVEEEMILETAPTPHAFAGTGTSQGQADSDPEADQEAEAESPERPQAKLVKWDKAERLLTEKVRKRSRKFIGIISLEGAINMGKSQSPPIDLPIPLIGGQTAGEQTLVALLRQAEQMDDLAGLILHVDSPGGSALASDLIGREIQRLNKKKPVLAYMGNTAASGGYYVSAYAKHIMCQELTITGSIGVVFMRLHTQQLFNKIGVHRVGLDRGSRATLYNDLEPLNAEGLAAFQDSIVTFYKQFKKVVAEGRSLPFDELDPICEGRVWTGRQALEHQLVDSHGDFNDAIRKTAELADLPDPASHDIRVINLHAKQASFTMPQPFEMAEEVAKMMSPEQLRMFNNKPLFLAPFSLKLQ</sequence>
<name>A0A3B0VRC5_9ZZZZ</name>
<dbReference type="EMBL" id="UOEU01000936">
    <property type="protein sequence ID" value="VAW42673.1"/>
    <property type="molecule type" value="Genomic_DNA"/>
</dbReference>
<dbReference type="GO" id="GO:0006465">
    <property type="term" value="P:signal peptide processing"/>
    <property type="evidence" value="ECO:0007669"/>
    <property type="project" value="InterPro"/>
</dbReference>
<keyword evidence="5" id="KW-0720">Serine protease</keyword>
<dbReference type="GO" id="GO:0016020">
    <property type="term" value="C:membrane"/>
    <property type="evidence" value="ECO:0007669"/>
    <property type="project" value="UniProtKB-SubCell"/>
</dbReference>
<evidence type="ECO:0000256" key="3">
    <source>
        <dbReference type="ARBA" id="ARBA00022670"/>
    </source>
</evidence>
<dbReference type="InterPro" id="IPR047272">
    <property type="entry name" value="S49_SppA_C"/>
</dbReference>
<reference evidence="9" key="1">
    <citation type="submission" date="2018-06" db="EMBL/GenBank/DDBJ databases">
        <authorList>
            <person name="Zhirakovskaya E."/>
        </authorList>
    </citation>
    <scope>NUCLEOTIDE SEQUENCE</scope>
</reference>
<evidence type="ECO:0000256" key="6">
    <source>
        <dbReference type="ARBA" id="ARBA00023136"/>
    </source>
</evidence>
<feature type="domain" description="Peptidase S49" evidence="8">
    <location>
        <begin position="128"/>
        <end position="272"/>
    </location>
</feature>
<dbReference type="AlphaFoldDB" id="A0A3B0VRC5"/>
<dbReference type="InterPro" id="IPR004635">
    <property type="entry name" value="Pept_S49_SppA"/>
</dbReference>
<feature type="region of interest" description="Disordered" evidence="7">
    <location>
        <begin position="292"/>
        <end position="328"/>
    </location>
</feature>
<dbReference type="InterPro" id="IPR047217">
    <property type="entry name" value="S49_SppA_67K_type_N"/>
</dbReference>
<evidence type="ECO:0000256" key="1">
    <source>
        <dbReference type="ARBA" id="ARBA00004370"/>
    </source>
</evidence>
<feature type="compositionally biased region" description="Acidic residues" evidence="7">
    <location>
        <begin position="309"/>
        <end position="320"/>
    </location>
</feature>
<dbReference type="Gene3D" id="6.20.330.10">
    <property type="match status" value="1"/>
</dbReference>
<feature type="domain" description="Peptidase S49" evidence="8">
    <location>
        <begin position="427"/>
        <end position="577"/>
    </location>
</feature>
<evidence type="ECO:0000256" key="7">
    <source>
        <dbReference type="SAM" id="MobiDB-lite"/>
    </source>
</evidence>
<dbReference type="PIRSF" id="PIRSF001217">
    <property type="entry name" value="Protease_4_SppA"/>
    <property type="match status" value="1"/>
</dbReference>
<proteinExistence type="inferred from homology"/>
<keyword evidence="3" id="KW-0645">Protease</keyword>
<keyword evidence="4" id="KW-0378">Hydrolase</keyword>
<evidence type="ECO:0000313" key="9">
    <source>
        <dbReference type="EMBL" id="VAW42673.1"/>
    </source>
</evidence>
<dbReference type="InterPro" id="IPR004634">
    <property type="entry name" value="Pept_S49_pIV"/>
</dbReference>
<dbReference type="CDD" id="cd07023">
    <property type="entry name" value="S49_Sppa_N_C"/>
    <property type="match status" value="1"/>
</dbReference>
<accession>A0A3B0VRC5</accession>
<dbReference type="InterPro" id="IPR002142">
    <property type="entry name" value="Peptidase_S49"/>
</dbReference>
<evidence type="ECO:0000256" key="4">
    <source>
        <dbReference type="ARBA" id="ARBA00022801"/>
    </source>
</evidence>
<protein>
    <recommendedName>
        <fullName evidence="8">Peptidase S49 domain-containing protein</fullName>
    </recommendedName>
</protein>
<dbReference type="PANTHER" id="PTHR33209">
    <property type="entry name" value="PROTEASE 4"/>
    <property type="match status" value="1"/>
</dbReference>
<keyword evidence="6" id="KW-0472">Membrane</keyword>
<gene>
    <name evidence="9" type="ORF">MNBD_CHLOROFLEXI01-4542</name>
</gene>
<organism evidence="9">
    <name type="scientific">hydrothermal vent metagenome</name>
    <dbReference type="NCBI Taxonomy" id="652676"/>
    <lineage>
        <taxon>unclassified sequences</taxon>
        <taxon>metagenomes</taxon>
        <taxon>ecological metagenomes</taxon>
    </lineage>
</organism>
<dbReference type="SUPFAM" id="SSF52096">
    <property type="entry name" value="ClpP/crotonase"/>
    <property type="match status" value="2"/>
</dbReference>
<dbReference type="PANTHER" id="PTHR33209:SF1">
    <property type="entry name" value="PEPTIDASE S49 DOMAIN-CONTAINING PROTEIN"/>
    <property type="match status" value="1"/>
</dbReference>